<dbReference type="PANTHER" id="PTHR48079:SF6">
    <property type="entry name" value="NAD(P)-BINDING DOMAIN-CONTAINING PROTEIN-RELATED"/>
    <property type="match status" value="1"/>
</dbReference>
<dbReference type="GO" id="GO:0005737">
    <property type="term" value="C:cytoplasm"/>
    <property type="evidence" value="ECO:0007669"/>
    <property type="project" value="TreeGrafter"/>
</dbReference>
<gene>
    <name evidence="2" type="ORF">DEO23_13295</name>
</gene>
<evidence type="ECO:0000313" key="2">
    <source>
        <dbReference type="EMBL" id="PWH05623.1"/>
    </source>
</evidence>
<comment type="caution">
    <text evidence="2">The sequence shown here is derived from an EMBL/GenBank/DDBJ whole genome shotgun (WGS) entry which is preliminary data.</text>
</comment>
<reference evidence="2 3" key="1">
    <citation type="submission" date="2018-05" db="EMBL/GenBank/DDBJ databases">
        <title>Brachybacterium sp. M1HQ-2T, whole genome shotgun sequence.</title>
        <authorList>
            <person name="Tuo L."/>
        </authorList>
    </citation>
    <scope>NUCLEOTIDE SEQUENCE [LARGE SCALE GENOMIC DNA]</scope>
    <source>
        <strain evidence="2 3">M1HQ-2</strain>
    </source>
</reference>
<dbReference type="GO" id="GO:0004029">
    <property type="term" value="F:aldehyde dehydrogenase (NAD+) activity"/>
    <property type="evidence" value="ECO:0007669"/>
    <property type="project" value="TreeGrafter"/>
</dbReference>
<evidence type="ECO:0000313" key="3">
    <source>
        <dbReference type="Proteomes" id="UP000245590"/>
    </source>
</evidence>
<dbReference type="SUPFAM" id="SSF51735">
    <property type="entry name" value="NAD(P)-binding Rossmann-fold domains"/>
    <property type="match status" value="1"/>
</dbReference>
<dbReference type="InterPro" id="IPR036291">
    <property type="entry name" value="NAD(P)-bd_dom_sf"/>
</dbReference>
<dbReference type="OrthoDB" id="3174087at2"/>
<dbReference type="InterPro" id="IPR051783">
    <property type="entry name" value="NAD(P)-dependent_oxidoreduct"/>
</dbReference>
<dbReference type="Gene3D" id="3.40.50.720">
    <property type="entry name" value="NAD(P)-binding Rossmann-like Domain"/>
    <property type="match status" value="1"/>
</dbReference>
<dbReference type="InterPro" id="IPR001509">
    <property type="entry name" value="Epimerase_deHydtase"/>
</dbReference>
<dbReference type="Pfam" id="PF01370">
    <property type="entry name" value="Epimerase"/>
    <property type="match status" value="1"/>
</dbReference>
<proteinExistence type="predicted"/>
<protein>
    <submittedName>
        <fullName evidence="2">Nucleoside-diphosphate sugar epimerase</fullName>
    </submittedName>
</protein>
<dbReference type="PANTHER" id="PTHR48079">
    <property type="entry name" value="PROTEIN YEEZ"/>
    <property type="match status" value="1"/>
</dbReference>
<accession>A0A2U2RIB5</accession>
<dbReference type="Proteomes" id="UP000245590">
    <property type="component" value="Unassembled WGS sequence"/>
</dbReference>
<dbReference type="EMBL" id="QFKX01000005">
    <property type="protein sequence ID" value="PWH05623.1"/>
    <property type="molecule type" value="Genomic_DNA"/>
</dbReference>
<sequence>MLGGAVARALRDCGDEVRAFQRRGADIPGVTDVRGSLTSAADVLAAADGVDAVIHLAAKVSFAGDVADFRAVNIDGTRHVLDALRAQGGGRLVNISSPSVAHLGTSIVGLGATPADPERARGNYARTKAAAELEAMAADGQDGLLVTSVRPHIVWGPGDTQLVGRIVDRGRRGTLPILDDGMALIDTTYVDNAADAILAALDRIDHVHGESFVVSNGEPRTVRDVLGGFCEAAGVPRPSLHVPGSLARLAGRLAEKVWAIRPGQDEPPMTEFLAEQMSTAHWFDQRRTRERLQWIPAVGFDEGLERLAAWYHEHPLEPAHA</sequence>
<name>A0A2U2RIB5_9MICO</name>
<organism evidence="2 3">
    <name type="scientific">Brachybacterium endophyticum</name>
    <dbReference type="NCBI Taxonomy" id="2182385"/>
    <lineage>
        <taxon>Bacteria</taxon>
        <taxon>Bacillati</taxon>
        <taxon>Actinomycetota</taxon>
        <taxon>Actinomycetes</taxon>
        <taxon>Micrococcales</taxon>
        <taxon>Dermabacteraceae</taxon>
        <taxon>Brachybacterium</taxon>
    </lineage>
</organism>
<dbReference type="RefSeq" id="WP_109276587.1">
    <property type="nucleotide sequence ID" value="NZ_QFKX01000005.1"/>
</dbReference>
<evidence type="ECO:0000259" key="1">
    <source>
        <dbReference type="Pfam" id="PF01370"/>
    </source>
</evidence>
<feature type="domain" description="NAD-dependent epimerase/dehydratase" evidence="1">
    <location>
        <begin position="1"/>
        <end position="214"/>
    </location>
</feature>
<dbReference type="AlphaFoldDB" id="A0A2U2RIB5"/>
<keyword evidence="3" id="KW-1185">Reference proteome</keyword>